<dbReference type="PROSITE" id="PS50011">
    <property type="entry name" value="PROTEIN_KINASE_DOM"/>
    <property type="match status" value="1"/>
</dbReference>
<evidence type="ECO:0000313" key="4">
    <source>
        <dbReference type="Proteomes" id="UP001208570"/>
    </source>
</evidence>
<dbReference type="InterPro" id="IPR051681">
    <property type="entry name" value="Ser/Thr_Kinases-Pseudokinases"/>
</dbReference>
<dbReference type="Gene3D" id="3.30.200.20">
    <property type="entry name" value="Phosphorylase Kinase, domain 1"/>
    <property type="match status" value="1"/>
</dbReference>
<evidence type="ECO:0000259" key="2">
    <source>
        <dbReference type="PROSITE" id="PS50011"/>
    </source>
</evidence>
<dbReference type="InterPro" id="IPR000719">
    <property type="entry name" value="Prot_kinase_dom"/>
</dbReference>
<sequence length="713" mass="80477">MPSPAKVSTCPDDVILPPANGRTFYVRLAKGFSAPRKCSICQKTMFYKAYRCKHCRYRNQKKLSSHGSSSRRNSVPKCYTGDEHWSKVLQANEVNSNLVGWLTCKKHRVCQCGRVKHKSDKDKDGDGKETNFFTSLYSRFCEWVANAKKDSVLDRRNGGSANTTSGGRPRSGSAGTAHFRSCHLDGSLTPGSPSDDEFHRYHHASVSSEDSELSSFYVASYSSTCSNLTLTSTSTTVSDCVRTYDPWACSPTFPRLDGSSDCAHDYTSIGVYDDPCGSPLTPDYDFYPAPHESQPTDSSALGESCFSGQSIGLEYDRDSVLESLDQKAAKKRSRFRRTKHPSVSVWLGQGQKEDIEKHFLCATWPPTNRRKHSISSISTERSNNELEESVFDSDELTPEEHSATLSYGIRESLGDCTIPFSDVEFGDQVRTGRKHEIYRGRWHGDVMIHTYSNLSDSQVEEFWNEVTKLSMIRHENIALFMGACLEPPNFAVITSVLKGVSLYQQIHLKSEKMSTSACINTIRQVAQGMGYLHARGIVIRKLNSKNVYLERKVKLCVMDYSMAEREYDRMEYGCIPRGNLCYISPEIMRTLRVIPPSLEALAPYTKATDVYAFGTLLFETMVGQFPFSRMLPEVIIWQIGRGKRQSLKHLKLNSSLRVLIEKCWSRNPENRLTFAEINKELQFNAALHKRHSSSNPERINHQGLNSRTATMFP</sequence>
<comment type="caution">
    <text evidence="3">The sequence shown here is derived from an EMBL/GenBank/DDBJ whole genome shotgun (WGS) entry which is preliminary data.</text>
</comment>
<dbReference type="GO" id="GO:0005524">
    <property type="term" value="F:ATP binding"/>
    <property type="evidence" value="ECO:0007669"/>
    <property type="project" value="InterPro"/>
</dbReference>
<evidence type="ECO:0000256" key="1">
    <source>
        <dbReference type="SAM" id="MobiDB-lite"/>
    </source>
</evidence>
<name>A0AAD9KBG9_9ANNE</name>
<evidence type="ECO:0000313" key="3">
    <source>
        <dbReference type="EMBL" id="KAK2168252.1"/>
    </source>
</evidence>
<feature type="compositionally biased region" description="Acidic residues" evidence="1">
    <location>
        <begin position="385"/>
        <end position="397"/>
    </location>
</feature>
<dbReference type="Gene3D" id="1.10.510.10">
    <property type="entry name" value="Transferase(Phosphotransferase) domain 1"/>
    <property type="match status" value="1"/>
</dbReference>
<feature type="region of interest" description="Disordered" evidence="1">
    <location>
        <begin position="372"/>
        <end position="397"/>
    </location>
</feature>
<dbReference type="SUPFAM" id="SSF56112">
    <property type="entry name" value="Protein kinase-like (PK-like)"/>
    <property type="match status" value="1"/>
</dbReference>
<feature type="region of interest" description="Disordered" evidence="1">
    <location>
        <begin position="153"/>
        <end position="176"/>
    </location>
</feature>
<keyword evidence="4" id="KW-1185">Reference proteome</keyword>
<dbReference type="InterPro" id="IPR011009">
    <property type="entry name" value="Kinase-like_dom_sf"/>
</dbReference>
<feature type="region of interest" description="Disordered" evidence="1">
    <location>
        <begin position="692"/>
        <end position="713"/>
    </location>
</feature>
<proteinExistence type="predicted"/>
<feature type="compositionally biased region" description="Polar residues" evidence="1">
    <location>
        <begin position="693"/>
        <end position="713"/>
    </location>
</feature>
<dbReference type="InterPro" id="IPR001245">
    <property type="entry name" value="Ser-Thr/Tyr_kinase_cat_dom"/>
</dbReference>
<feature type="domain" description="Protein kinase" evidence="2">
    <location>
        <begin position="423"/>
        <end position="683"/>
    </location>
</feature>
<dbReference type="EMBL" id="JAODUP010000019">
    <property type="protein sequence ID" value="KAK2168252.1"/>
    <property type="molecule type" value="Genomic_DNA"/>
</dbReference>
<reference evidence="3" key="1">
    <citation type="journal article" date="2023" name="Mol. Biol. Evol.">
        <title>Third-Generation Sequencing Reveals the Adaptive Role of the Epigenome in Three Deep-Sea Polychaetes.</title>
        <authorList>
            <person name="Perez M."/>
            <person name="Aroh O."/>
            <person name="Sun Y."/>
            <person name="Lan Y."/>
            <person name="Juniper S.K."/>
            <person name="Young C.R."/>
            <person name="Angers B."/>
            <person name="Qian P.Y."/>
        </authorList>
    </citation>
    <scope>NUCLEOTIDE SEQUENCE</scope>
    <source>
        <strain evidence="3">P08H-3</strain>
    </source>
</reference>
<dbReference type="AlphaFoldDB" id="A0AAD9KBG9"/>
<gene>
    <name evidence="3" type="ORF">LSH36_19g13026</name>
</gene>
<dbReference type="GO" id="GO:0004674">
    <property type="term" value="F:protein serine/threonine kinase activity"/>
    <property type="evidence" value="ECO:0007669"/>
    <property type="project" value="TreeGrafter"/>
</dbReference>
<accession>A0AAD9KBG9</accession>
<dbReference type="PANTHER" id="PTHR44329">
    <property type="entry name" value="SERINE/THREONINE-PROTEIN KINASE TNNI3K-RELATED"/>
    <property type="match status" value="1"/>
</dbReference>
<dbReference type="Proteomes" id="UP001208570">
    <property type="component" value="Unassembled WGS sequence"/>
</dbReference>
<protein>
    <recommendedName>
        <fullName evidence="2">Protein kinase domain-containing protein</fullName>
    </recommendedName>
</protein>
<dbReference type="Pfam" id="PF07714">
    <property type="entry name" value="PK_Tyr_Ser-Thr"/>
    <property type="match status" value="1"/>
</dbReference>
<dbReference type="PANTHER" id="PTHR44329:SF253">
    <property type="entry name" value="KINASE SUPPRESSOR OF RAS 2"/>
    <property type="match status" value="1"/>
</dbReference>
<organism evidence="3 4">
    <name type="scientific">Paralvinella palmiformis</name>
    <dbReference type="NCBI Taxonomy" id="53620"/>
    <lineage>
        <taxon>Eukaryota</taxon>
        <taxon>Metazoa</taxon>
        <taxon>Spiralia</taxon>
        <taxon>Lophotrochozoa</taxon>
        <taxon>Annelida</taxon>
        <taxon>Polychaeta</taxon>
        <taxon>Sedentaria</taxon>
        <taxon>Canalipalpata</taxon>
        <taxon>Terebellida</taxon>
        <taxon>Terebelliformia</taxon>
        <taxon>Alvinellidae</taxon>
        <taxon>Paralvinella</taxon>
    </lineage>
</organism>